<dbReference type="EMBL" id="BLXT01001370">
    <property type="protein sequence ID" value="GFN85107.1"/>
    <property type="molecule type" value="Genomic_DNA"/>
</dbReference>
<accession>A0AAV3YRY5</accession>
<dbReference type="Proteomes" id="UP000735302">
    <property type="component" value="Unassembled WGS sequence"/>
</dbReference>
<evidence type="ECO:0000313" key="1">
    <source>
        <dbReference type="EMBL" id="GFN85107.1"/>
    </source>
</evidence>
<sequence length="103" mass="12017">MEPVNFIYREVPQTSNRFVSFELLYRRTVRGAMHILRELWRKEVEEPDVKSSYEYVLDLRERLKDILQIACKGAVDGPGGVEGFLSLVYLKQLIVKDSVQLDL</sequence>
<organism evidence="1 2">
    <name type="scientific">Plakobranchus ocellatus</name>
    <dbReference type="NCBI Taxonomy" id="259542"/>
    <lineage>
        <taxon>Eukaryota</taxon>
        <taxon>Metazoa</taxon>
        <taxon>Spiralia</taxon>
        <taxon>Lophotrochozoa</taxon>
        <taxon>Mollusca</taxon>
        <taxon>Gastropoda</taxon>
        <taxon>Heterobranchia</taxon>
        <taxon>Euthyneura</taxon>
        <taxon>Panpulmonata</taxon>
        <taxon>Sacoglossa</taxon>
        <taxon>Placobranchoidea</taxon>
        <taxon>Plakobranchidae</taxon>
        <taxon>Plakobranchus</taxon>
    </lineage>
</organism>
<keyword evidence="2" id="KW-1185">Reference proteome</keyword>
<name>A0AAV3YRY5_9GAST</name>
<reference evidence="1 2" key="1">
    <citation type="journal article" date="2021" name="Elife">
        <title>Chloroplast acquisition without the gene transfer in kleptoplastic sea slugs, Plakobranchus ocellatus.</title>
        <authorList>
            <person name="Maeda T."/>
            <person name="Takahashi S."/>
            <person name="Yoshida T."/>
            <person name="Shimamura S."/>
            <person name="Takaki Y."/>
            <person name="Nagai Y."/>
            <person name="Toyoda A."/>
            <person name="Suzuki Y."/>
            <person name="Arimoto A."/>
            <person name="Ishii H."/>
            <person name="Satoh N."/>
            <person name="Nishiyama T."/>
            <person name="Hasebe M."/>
            <person name="Maruyama T."/>
            <person name="Minagawa J."/>
            <person name="Obokata J."/>
            <person name="Shigenobu S."/>
        </authorList>
    </citation>
    <scope>NUCLEOTIDE SEQUENCE [LARGE SCALE GENOMIC DNA]</scope>
</reference>
<proteinExistence type="predicted"/>
<protein>
    <submittedName>
        <fullName evidence="1">Zinc finger protein</fullName>
    </submittedName>
</protein>
<evidence type="ECO:0000313" key="2">
    <source>
        <dbReference type="Proteomes" id="UP000735302"/>
    </source>
</evidence>
<dbReference type="AlphaFoldDB" id="A0AAV3YRY5"/>
<comment type="caution">
    <text evidence="1">The sequence shown here is derived from an EMBL/GenBank/DDBJ whole genome shotgun (WGS) entry which is preliminary data.</text>
</comment>
<gene>
    <name evidence="1" type="ORF">PoB_001161300</name>
</gene>